<organism evidence="1 2">
    <name type="scientific">Aureliella helgolandensis</name>
    <dbReference type="NCBI Taxonomy" id="2527968"/>
    <lineage>
        <taxon>Bacteria</taxon>
        <taxon>Pseudomonadati</taxon>
        <taxon>Planctomycetota</taxon>
        <taxon>Planctomycetia</taxon>
        <taxon>Pirellulales</taxon>
        <taxon>Pirellulaceae</taxon>
        <taxon>Aureliella</taxon>
    </lineage>
</organism>
<accession>A0A518GAP7</accession>
<gene>
    <name evidence="1" type="ORF">Q31a_40050</name>
</gene>
<sequence>MTKRNPARYVVRFRLQTVLVLLTALAIPWGLICVDLHREQQRRRAVATQRHLGGHLSEARGVWPKATGVTNG</sequence>
<dbReference type="EMBL" id="CP036298">
    <property type="protein sequence ID" value="QDV25678.1"/>
    <property type="molecule type" value="Genomic_DNA"/>
</dbReference>
<evidence type="ECO:0000313" key="2">
    <source>
        <dbReference type="Proteomes" id="UP000318017"/>
    </source>
</evidence>
<evidence type="ECO:0000313" key="1">
    <source>
        <dbReference type="EMBL" id="QDV25678.1"/>
    </source>
</evidence>
<dbReference type="KEGG" id="ahel:Q31a_40050"/>
<dbReference type="AlphaFoldDB" id="A0A518GAP7"/>
<reference evidence="1 2" key="1">
    <citation type="submission" date="2019-02" db="EMBL/GenBank/DDBJ databases">
        <title>Deep-cultivation of Planctomycetes and their phenomic and genomic characterization uncovers novel biology.</title>
        <authorList>
            <person name="Wiegand S."/>
            <person name="Jogler M."/>
            <person name="Boedeker C."/>
            <person name="Pinto D."/>
            <person name="Vollmers J."/>
            <person name="Rivas-Marin E."/>
            <person name="Kohn T."/>
            <person name="Peeters S.H."/>
            <person name="Heuer A."/>
            <person name="Rast P."/>
            <person name="Oberbeckmann S."/>
            <person name="Bunk B."/>
            <person name="Jeske O."/>
            <person name="Meyerdierks A."/>
            <person name="Storesund J.E."/>
            <person name="Kallscheuer N."/>
            <person name="Luecker S."/>
            <person name="Lage O.M."/>
            <person name="Pohl T."/>
            <person name="Merkel B.J."/>
            <person name="Hornburger P."/>
            <person name="Mueller R.-W."/>
            <person name="Bruemmer F."/>
            <person name="Labrenz M."/>
            <person name="Spormann A.M."/>
            <person name="Op den Camp H."/>
            <person name="Overmann J."/>
            <person name="Amann R."/>
            <person name="Jetten M.S.M."/>
            <person name="Mascher T."/>
            <person name="Medema M.H."/>
            <person name="Devos D.P."/>
            <person name="Kaster A.-K."/>
            <person name="Ovreas L."/>
            <person name="Rohde M."/>
            <person name="Galperin M.Y."/>
            <person name="Jogler C."/>
        </authorList>
    </citation>
    <scope>NUCLEOTIDE SEQUENCE [LARGE SCALE GENOMIC DNA]</scope>
    <source>
        <strain evidence="1 2">Q31a</strain>
    </source>
</reference>
<name>A0A518GAP7_9BACT</name>
<proteinExistence type="predicted"/>
<dbReference type="Proteomes" id="UP000318017">
    <property type="component" value="Chromosome"/>
</dbReference>
<keyword evidence="2" id="KW-1185">Reference proteome</keyword>
<protein>
    <submittedName>
        <fullName evidence="1">Uncharacterized protein</fullName>
    </submittedName>
</protein>